<feature type="region of interest" description="Disordered" evidence="3">
    <location>
        <begin position="128"/>
        <end position="158"/>
    </location>
</feature>
<dbReference type="RefSeq" id="WP_345023257.1">
    <property type="nucleotide sequence ID" value="NZ_BAABDO010000072.1"/>
</dbReference>
<keyword evidence="2" id="KW-0175">Coiled coil</keyword>
<dbReference type="PANTHER" id="PTHR30204">
    <property type="entry name" value="REDOX-CYCLING DRUG-SENSING TRANSCRIPTIONAL ACTIVATOR SOXR"/>
    <property type="match status" value="1"/>
</dbReference>
<dbReference type="CDD" id="cd00592">
    <property type="entry name" value="HTH_MerR-like"/>
    <property type="match status" value="1"/>
</dbReference>
<evidence type="ECO:0000313" key="6">
    <source>
        <dbReference type="Proteomes" id="UP001500266"/>
    </source>
</evidence>
<dbReference type="InterPro" id="IPR047057">
    <property type="entry name" value="MerR_fam"/>
</dbReference>
<protein>
    <recommendedName>
        <fullName evidence="4">HTH merR-type domain-containing protein</fullName>
    </recommendedName>
</protein>
<evidence type="ECO:0000313" key="5">
    <source>
        <dbReference type="EMBL" id="GAA4148383.1"/>
    </source>
</evidence>
<dbReference type="InterPro" id="IPR000551">
    <property type="entry name" value="MerR-type_HTH_dom"/>
</dbReference>
<dbReference type="Gene3D" id="1.10.1660.10">
    <property type="match status" value="1"/>
</dbReference>
<sequence>MEASEELTIGELAERFGLPTHVLRFWESKGLLAPARRAGGQRTYERADLERVALILIGKEAGFTLAELRTLLSSPSPMDHQDLLRRHAEELERRIARARAAKELVEHALACPHGFAECEHARKQIAARIPPAPGQASPTDAPDSGHHDTSTPRCHPTR</sequence>
<feature type="domain" description="HTH merR-type" evidence="4">
    <location>
        <begin position="6"/>
        <end position="74"/>
    </location>
</feature>
<evidence type="ECO:0000259" key="4">
    <source>
        <dbReference type="PROSITE" id="PS50937"/>
    </source>
</evidence>
<comment type="caution">
    <text evidence="5">The sequence shown here is derived from an EMBL/GenBank/DDBJ whole genome shotgun (WGS) entry which is preliminary data.</text>
</comment>
<proteinExistence type="predicted"/>
<dbReference type="PROSITE" id="PS50937">
    <property type="entry name" value="HTH_MERR_2"/>
    <property type="match status" value="1"/>
</dbReference>
<dbReference type="Pfam" id="PF13411">
    <property type="entry name" value="MerR_1"/>
    <property type="match status" value="1"/>
</dbReference>
<dbReference type="SMART" id="SM00422">
    <property type="entry name" value="HTH_MERR"/>
    <property type="match status" value="1"/>
</dbReference>
<keyword evidence="6" id="KW-1185">Reference proteome</keyword>
<organism evidence="5 6">
    <name type="scientific">Actinomadura keratinilytica</name>
    <dbReference type="NCBI Taxonomy" id="547461"/>
    <lineage>
        <taxon>Bacteria</taxon>
        <taxon>Bacillati</taxon>
        <taxon>Actinomycetota</taxon>
        <taxon>Actinomycetes</taxon>
        <taxon>Streptosporangiales</taxon>
        <taxon>Thermomonosporaceae</taxon>
        <taxon>Actinomadura</taxon>
    </lineage>
</organism>
<gene>
    <name evidence="5" type="ORF">GCM10022416_42640</name>
</gene>
<keyword evidence="1" id="KW-0238">DNA-binding</keyword>
<evidence type="ECO:0000256" key="2">
    <source>
        <dbReference type="SAM" id="Coils"/>
    </source>
</evidence>
<evidence type="ECO:0000256" key="1">
    <source>
        <dbReference type="ARBA" id="ARBA00023125"/>
    </source>
</evidence>
<accession>A0ABP7Z6I2</accession>
<reference evidence="6" key="1">
    <citation type="journal article" date="2019" name="Int. J. Syst. Evol. Microbiol.">
        <title>The Global Catalogue of Microorganisms (GCM) 10K type strain sequencing project: providing services to taxonomists for standard genome sequencing and annotation.</title>
        <authorList>
            <consortium name="The Broad Institute Genomics Platform"/>
            <consortium name="The Broad Institute Genome Sequencing Center for Infectious Disease"/>
            <person name="Wu L."/>
            <person name="Ma J."/>
        </authorList>
    </citation>
    <scope>NUCLEOTIDE SEQUENCE [LARGE SCALE GENOMIC DNA]</scope>
    <source>
        <strain evidence="6">JCM 17316</strain>
    </source>
</reference>
<evidence type="ECO:0000256" key="3">
    <source>
        <dbReference type="SAM" id="MobiDB-lite"/>
    </source>
</evidence>
<dbReference type="Proteomes" id="UP001500266">
    <property type="component" value="Unassembled WGS sequence"/>
</dbReference>
<dbReference type="InterPro" id="IPR009061">
    <property type="entry name" value="DNA-bd_dom_put_sf"/>
</dbReference>
<dbReference type="PANTHER" id="PTHR30204:SF97">
    <property type="entry name" value="MERR FAMILY REGULATORY PROTEIN"/>
    <property type="match status" value="1"/>
</dbReference>
<dbReference type="EMBL" id="BAABDO010000072">
    <property type="protein sequence ID" value="GAA4148383.1"/>
    <property type="molecule type" value="Genomic_DNA"/>
</dbReference>
<dbReference type="SUPFAM" id="SSF46955">
    <property type="entry name" value="Putative DNA-binding domain"/>
    <property type="match status" value="1"/>
</dbReference>
<dbReference type="PRINTS" id="PR00040">
    <property type="entry name" value="HTHMERR"/>
</dbReference>
<name>A0ABP7Z6I2_9ACTN</name>
<feature type="coiled-coil region" evidence="2">
    <location>
        <begin position="81"/>
        <end position="108"/>
    </location>
</feature>